<dbReference type="Pfam" id="PF13007">
    <property type="entry name" value="LZ_Tnp_IS66"/>
    <property type="match status" value="1"/>
</dbReference>
<reference evidence="3" key="1">
    <citation type="submission" date="2023-07" db="EMBL/GenBank/DDBJ databases">
        <title>The genome sequence of Rhodocytophaga aerolata KACC 12507.</title>
        <authorList>
            <person name="Zhang X."/>
        </authorList>
    </citation>
    <scope>NUCLEOTIDE SEQUENCE</scope>
    <source>
        <strain evidence="3">KACC 12507</strain>
    </source>
</reference>
<protein>
    <submittedName>
        <fullName evidence="3">Transposase</fullName>
    </submittedName>
</protein>
<feature type="domain" description="Transposase TnpC homeodomain" evidence="2">
    <location>
        <begin position="38"/>
        <end position="110"/>
    </location>
</feature>
<comment type="caution">
    <text evidence="3">The sequence shown here is derived from an EMBL/GenBank/DDBJ whole genome shotgun (WGS) entry which is preliminary data.</text>
</comment>
<evidence type="ECO:0000259" key="2">
    <source>
        <dbReference type="Pfam" id="PF13007"/>
    </source>
</evidence>
<feature type="coiled-coil region" evidence="1">
    <location>
        <begin position="14"/>
        <end position="48"/>
    </location>
</feature>
<dbReference type="EMBL" id="JAUKPO010000001">
    <property type="protein sequence ID" value="MDO1444625.1"/>
    <property type="molecule type" value="Genomic_DNA"/>
</dbReference>
<accession>A0ABT8R1W4</accession>
<proteinExistence type="predicted"/>
<keyword evidence="1" id="KW-0175">Coiled coil</keyword>
<keyword evidence="4" id="KW-1185">Reference proteome</keyword>
<dbReference type="Proteomes" id="UP001168528">
    <property type="component" value="Unassembled WGS sequence"/>
</dbReference>
<evidence type="ECO:0000256" key="1">
    <source>
        <dbReference type="SAM" id="Coils"/>
    </source>
</evidence>
<sequence>MDESSSLPHSAQQISHLREVNARLQAQNEQLLAEKLLLLEELKELKRVVFGQKRERFVPATPPNQLSLQLEGDLKEPPVVVGQTVQYERVQRQAAKVAIRQPFPAHLPRMDLLIEPGIDVSGMHKIGEEIT</sequence>
<name>A0ABT8R1W4_9BACT</name>
<dbReference type="InterPro" id="IPR024463">
    <property type="entry name" value="Transposase_TnpC_homeodom"/>
</dbReference>
<gene>
    <name evidence="3" type="ORF">Q0590_00100</name>
</gene>
<dbReference type="RefSeq" id="WP_302035430.1">
    <property type="nucleotide sequence ID" value="NZ_JAUKPO010000001.1"/>
</dbReference>
<organism evidence="3 4">
    <name type="scientific">Rhodocytophaga aerolata</name>
    <dbReference type="NCBI Taxonomy" id="455078"/>
    <lineage>
        <taxon>Bacteria</taxon>
        <taxon>Pseudomonadati</taxon>
        <taxon>Bacteroidota</taxon>
        <taxon>Cytophagia</taxon>
        <taxon>Cytophagales</taxon>
        <taxon>Rhodocytophagaceae</taxon>
        <taxon>Rhodocytophaga</taxon>
    </lineage>
</organism>
<evidence type="ECO:0000313" key="4">
    <source>
        <dbReference type="Proteomes" id="UP001168528"/>
    </source>
</evidence>
<evidence type="ECO:0000313" key="3">
    <source>
        <dbReference type="EMBL" id="MDO1444625.1"/>
    </source>
</evidence>